<sequence length="447" mass="49614">MSAIKFQTSVTDDYVFTVEYDIFLVAVSYWTAVTGAYTGIQVVDQLLRMYRKYIAINVTQLLNKMPKIKNPVLKRLYTVFHINPKIILSIFLVATALGGCGIWGMHFLGMYALQIYALPKETNSTLPYFNPYTERVHRSYFVVIPIYYEATLTAMSLVIAVGVVFVGMLIAAFGVGMIYTRIEPRDLYAIMQKHQDKDEKQMMMRSSFFQNMAHQSRLSQVASASPADPSRYMPPTKSMHRPSEVGQLISAHRSSDAGQVMSIPRAGDPAQVMSVTSGISSDHGLGTTIRIDKMGFLELSMERKLIFLLGSTITGLGAAAMHYMGVASMRIPDVHMRHNPLFVGLAILIGVVVATAGLWIIFFLKGRVQRLMAPLVIGIAVFSLHYTAMAGVTFELTGDPLKTSYNKFFAENPTAIGGMTIETLRGQIDFSLELVILAVGFHMLKVE</sequence>
<gene>
    <name evidence="3" type="ORF">HK105_202840</name>
</gene>
<organism evidence="3 4">
    <name type="scientific">Polyrhizophydium stewartii</name>
    <dbReference type="NCBI Taxonomy" id="2732419"/>
    <lineage>
        <taxon>Eukaryota</taxon>
        <taxon>Fungi</taxon>
        <taxon>Fungi incertae sedis</taxon>
        <taxon>Chytridiomycota</taxon>
        <taxon>Chytridiomycota incertae sedis</taxon>
        <taxon>Chytridiomycetes</taxon>
        <taxon>Rhizophydiales</taxon>
        <taxon>Rhizophydiales incertae sedis</taxon>
        <taxon>Polyrhizophydium</taxon>
    </lineage>
</organism>
<evidence type="ECO:0000313" key="3">
    <source>
        <dbReference type="EMBL" id="KAL2917555.1"/>
    </source>
</evidence>
<feature type="domain" description="MHYT" evidence="2">
    <location>
        <begin position="315"/>
        <end position="372"/>
    </location>
</feature>
<feature type="transmembrane region" description="Helical" evidence="1">
    <location>
        <begin position="157"/>
        <end position="179"/>
    </location>
</feature>
<proteinExistence type="predicted"/>
<dbReference type="PANTHER" id="PTHR35152:SF1">
    <property type="entry name" value="DOMAIN SIGNALLING PROTEIN, PUTATIVE (AFU_ORTHOLOGUE AFUA_5G11310)-RELATED"/>
    <property type="match status" value="1"/>
</dbReference>
<accession>A0ABR4NDF3</accession>
<keyword evidence="4" id="KW-1185">Reference proteome</keyword>
<feature type="transmembrane region" description="Helical" evidence="1">
    <location>
        <begin position="305"/>
        <end position="329"/>
    </location>
</feature>
<evidence type="ECO:0000259" key="2">
    <source>
        <dbReference type="Pfam" id="PF03707"/>
    </source>
</evidence>
<dbReference type="PANTHER" id="PTHR35152">
    <property type="entry name" value="DOMAIN SIGNALLING PROTEIN, PUTATIVE (AFU_ORTHOLOGUE AFUA_5G11310)-RELATED"/>
    <property type="match status" value="1"/>
</dbReference>
<dbReference type="Pfam" id="PF03707">
    <property type="entry name" value="MHYT"/>
    <property type="match status" value="2"/>
</dbReference>
<protein>
    <recommendedName>
        <fullName evidence="2">MHYT domain-containing protein</fullName>
    </recommendedName>
</protein>
<feature type="transmembrane region" description="Helical" evidence="1">
    <location>
        <begin position="22"/>
        <end position="43"/>
    </location>
</feature>
<dbReference type="Proteomes" id="UP001527925">
    <property type="component" value="Unassembled WGS sequence"/>
</dbReference>
<keyword evidence="1" id="KW-1133">Transmembrane helix</keyword>
<feature type="domain" description="MHYT" evidence="2">
    <location>
        <begin position="99"/>
        <end position="172"/>
    </location>
</feature>
<keyword evidence="1" id="KW-0812">Transmembrane</keyword>
<comment type="caution">
    <text evidence="3">The sequence shown here is derived from an EMBL/GenBank/DDBJ whole genome shotgun (WGS) entry which is preliminary data.</text>
</comment>
<evidence type="ECO:0000256" key="1">
    <source>
        <dbReference type="SAM" id="Phobius"/>
    </source>
</evidence>
<dbReference type="EMBL" id="JADGIZ020000010">
    <property type="protein sequence ID" value="KAL2917555.1"/>
    <property type="molecule type" value="Genomic_DNA"/>
</dbReference>
<feature type="transmembrane region" description="Helical" evidence="1">
    <location>
        <begin position="86"/>
        <end position="113"/>
    </location>
</feature>
<name>A0ABR4NDF3_9FUNG</name>
<reference evidence="3 4" key="1">
    <citation type="submission" date="2023-09" db="EMBL/GenBank/DDBJ databases">
        <title>Pangenome analysis of Batrachochytrium dendrobatidis and related Chytrids.</title>
        <authorList>
            <person name="Yacoub M.N."/>
            <person name="Stajich J.E."/>
            <person name="James T.Y."/>
        </authorList>
    </citation>
    <scope>NUCLEOTIDE SEQUENCE [LARGE SCALE GENOMIC DNA]</scope>
    <source>
        <strain evidence="3 4">JEL0888</strain>
    </source>
</reference>
<keyword evidence="1" id="KW-0472">Membrane</keyword>
<dbReference type="InterPro" id="IPR005330">
    <property type="entry name" value="MHYT_dom"/>
</dbReference>
<feature type="transmembrane region" description="Helical" evidence="1">
    <location>
        <begin position="371"/>
        <end position="394"/>
    </location>
</feature>
<feature type="transmembrane region" description="Helical" evidence="1">
    <location>
        <begin position="341"/>
        <end position="364"/>
    </location>
</feature>
<evidence type="ECO:0000313" key="4">
    <source>
        <dbReference type="Proteomes" id="UP001527925"/>
    </source>
</evidence>